<sequence>MLLKFQRVCSAVVLAGFVGGCAFGESLTVYEAIEKGSGTKQTGIAELPPESQSSLLSPEQRAAIEANLLAISSESKQRAGIGANFESSADQLKSIAGEQTQ</sequence>
<evidence type="ECO:0000313" key="1">
    <source>
        <dbReference type="EMBL" id="KZL16701.1"/>
    </source>
</evidence>
<dbReference type="PROSITE" id="PS51257">
    <property type="entry name" value="PROKAR_LIPOPROTEIN"/>
    <property type="match status" value="1"/>
</dbReference>
<keyword evidence="2" id="KW-1185">Reference proteome</keyword>
<gene>
    <name evidence="1" type="ORF">PsAD2_03317</name>
</gene>
<dbReference type="AlphaFoldDB" id="A0A165WMH5"/>
<evidence type="ECO:0008006" key="3">
    <source>
        <dbReference type="Google" id="ProtNLM"/>
    </source>
</evidence>
<dbReference type="EMBL" id="LMCB01000044">
    <property type="protein sequence ID" value="KZL16701.1"/>
    <property type="molecule type" value="Genomic_DNA"/>
</dbReference>
<dbReference type="Proteomes" id="UP000076577">
    <property type="component" value="Unassembled WGS sequence"/>
</dbReference>
<reference evidence="1 2" key="1">
    <citation type="journal article" date="2016" name="Front. Microbiol.">
        <title>Comparative Genomic Analysis Reveals a Diverse Repertoire of Genes Involved in Prokaryote-Eukaryote Interactions within the Pseudovibrio Genus.</title>
        <authorList>
            <person name="Romano S."/>
            <person name="Fernandez-Guerra A."/>
            <person name="Reen F.J."/>
            <person name="Glockner F.O."/>
            <person name="Crowley S.P."/>
            <person name="O'Sullivan O."/>
            <person name="Cotter P.D."/>
            <person name="Adams C."/>
            <person name="Dobson A.D."/>
            <person name="O'Gara F."/>
        </authorList>
    </citation>
    <scope>NUCLEOTIDE SEQUENCE [LARGE SCALE GENOMIC DNA]</scope>
    <source>
        <strain evidence="1 2">Ad2</strain>
    </source>
</reference>
<protein>
    <recommendedName>
        <fullName evidence="3">Lipoprotein</fullName>
    </recommendedName>
</protein>
<comment type="caution">
    <text evidence="1">The sequence shown here is derived from an EMBL/GenBank/DDBJ whole genome shotgun (WGS) entry which is preliminary data.</text>
</comment>
<name>A0A165WMH5_9HYPH</name>
<organism evidence="1 2">
    <name type="scientific">Pseudovibrio axinellae</name>
    <dbReference type="NCBI Taxonomy" id="989403"/>
    <lineage>
        <taxon>Bacteria</taxon>
        <taxon>Pseudomonadati</taxon>
        <taxon>Pseudomonadota</taxon>
        <taxon>Alphaproteobacteria</taxon>
        <taxon>Hyphomicrobiales</taxon>
        <taxon>Stappiaceae</taxon>
        <taxon>Pseudovibrio</taxon>
    </lineage>
</organism>
<dbReference type="RefSeq" id="WP_208979434.1">
    <property type="nucleotide sequence ID" value="NZ_FOFM01000004.1"/>
</dbReference>
<accession>A0A165WMH5</accession>
<evidence type="ECO:0000313" key="2">
    <source>
        <dbReference type="Proteomes" id="UP000076577"/>
    </source>
</evidence>
<dbReference type="PATRIC" id="fig|989403.3.peg.3567"/>
<proteinExistence type="predicted"/>